<organism evidence="3 4">
    <name type="scientific">Succinatimonas hippei (strain DSM 22608 / JCM 16073 / KCTC 15190 / YIT 12066)</name>
    <dbReference type="NCBI Taxonomy" id="762983"/>
    <lineage>
        <taxon>Bacteria</taxon>
        <taxon>Pseudomonadati</taxon>
        <taxon>Pseudomonadota</taxon>
        <taxon>Gammaproteobacteria</taxon>
        <taxon>Aeromonadales</taxon>
        <taxon>Succinivibrionaceae</taxon>
        <taxon>Succinatimonas</taxon>
    </lineage>
</organism>
<dbReference type="HOGENOM" id="CLU_118907_3_0_6"/>
<evidence type="ECO:0000313" key="3">
    <source>
        <dbReference type="EMBL" id="EFY06596.1"/>
    </source>
</evidence>
<accession>E8LLK2</accession>
<dbReference type="PANTHER" id="PTHR36571:SF1">
    <property type="entry name" value="PROTEIN YGIW"/>
    <property type="match status" value="1"/>
</dbReference>
<keyword evidence="4" id="KW-1185">Reference proteome</keyword>
<sequence length="127" mass="13798">MKKLNLVAVVAALVSCTAFAAPQGFNQSAIPSGPAGFNNQAPTTVKGVLESAYDDQIVTLKGRLTNYLGDDRYEFTDVNGDRIEVELDDDHDWSNIAKDQLIEIVGEVDKDLMSTSLEVKRAVPAQK</sequence>
<feature type="chain" id="PRO_5003227161" evidence="2">
    <location>
        <begin position="21"/>
        <end position="127"/>
    </location>
</feature>
<comment type="caution">
    <text evidence="3">The sequence shown here is derived from an EMBL/GenBank/DDBJ whole genome shotgun (WGS) entry which is preliminary data.</text>
</comment>
<dbReference type="SUPFAM" id="SSF101756">
    <property type="entry name" value="Hypothetical protein YgiW"/>
    <property type="match status" value="1"/>
</dbReference>
<dbReference type="RefSeq" id="WP_009143790.1">
    <property type="nucleotide sequence ID" value="NZ_GL831042.1"/>
</dbReference>
<keyword evidence="1 2" id="KW-0732">Signal</keyword>
<evidence type="ECO:0000313" key="4">
    <source>
        <dbReference type="Proteomes" id="UP000018458"/>
    </source>
</evidence>
<dbReference type="Pfam" id="PF04076">
    <property type="entry name" value="BOF"/>
    <property type="match status" value="1"/>
</dbReference>
<dbReference type="OrthoDB" id="598245at2"/>
<dbReference type="Proteomes" id="UP000018458">
    <property type="component" value="Unassembled WGS sequence"/>
</dbReference>
<dbReference type="Gene3D" id="2.40.50.200">
    <property type="entry name" value="Bacterial OB-fold"/>
    <property type="match status" value="1"/>
</dbReference>
<dbReference type="PROSITE" id="PS51257">
    <property type="entry name" value="PROKAR_LIPOPROTEIN"/>
    <property type="match status" value="1"/>
</dbReference>
<dbReference type="EMBL" id="AEVO01000109">
    <property type="protein sequence ID" value="EFY06596.1"/>
    <property type="molecule type" value="Genomic_DNA"/>
</dbReference>
<evidence type="ECO:0000256" key="2">
    <source>
        <dbReference type="SAM" id="SignalP"/>
    </source>
</evidence>
<name>E8LLK2_SUCHY</name>
<protein>
    <submittedName>
        <fullName evidence="3">Putative TIGR00156 family protein</fullName>
    </submittedName>
</protein>
<dbReference type="NCBIfam" id="NF033674">
    <property type="entry name" value="stress_OB_fold"/>
    <property type="match status" value="1"/>
</dbReference>
<evidence type="ECO:0000256" key="1">
    <source>
        <dbReference type="ARBA" id="ARBA00022729"/>
    </source>
</evidence>
<dbReference type="STRING" id="762983.HMPREF9444_01619"/>
<dbReference type="PANTHER" id="PTHR36571">
    <property type="entry name" value="PROTEIN YGIW"/>
    <property type="match status" value="1"/>
</dbReference>
<reference evidence="3 4" key="1">
    <citation type="submission" date="2011-01" db="EMBL/GenBank/DDBJ databases">
        <authorList>
            <person name="Weinstock G."/>
            <person name="Sodergren E."/>
            <person name="Clifton S."/>
            <person name="Fulton L."/>
            <person name="Fulton B."/>
            <person name="Courtney L."/>
            <person name="Fronick C."/>
            <person name="Harrison M."/>
            <person name="Strong C."/>
            <person name="Farmer C."/>
            <person name="Delahaunty K."/>
            <person name="Markovic C."/>
            <person name="Hall O."/>
            <person name="Minx P."/>
            <person name="Tomlinson C."/>
            <person name="Mitreva M."/>
            <person name="Hou S."/>
            <person name="Chen J."/>
            <person name="Wollam A."/>
            <person name="Pepin K.H."/>
            <person name="Johnson M."/>
            <person name="Bhonagiri V."/>
            <person name="Zhang X."/>
            <person name="Suruliraj S."/>
            <person name="Warren W."/>
            <person name="Chinwalla A."/>
            <person name="Mardis E.R."/>
            <person name="Wilson R.K."/>
        </authorList>
    </citation>
    <scope>NUCLEOTIDE SEQUENCE [LARGE SCALE GENOMIC DNA]</scope>
    <source>
        <strain evidence="4">DSM 22608 / JCM 16073 / KCTC 15190 / YIT 12066</strain>
    </source>
</reference>
<dbReference type="InterPro" id="IPR036700">
    <property type="entry name" value="BOBF_sf"/>
</dbReference>
<proteinExistence type="predicted"/>
<gene>
    <name evidence="3" type="ORF">HMPREF9444_01619</name>
</gene>
<feature type="signal peptide" evidence="2">
    <location>
        <begin position="1"/>
        <end position="20"/>
    </location>
</feature>
<dbReference type="eggNOG" id="COG3111">
    <property type="taxonomic scope" value="Bacteria"/>
</dbReference>
<dbReference type="AlphaFoldDB" id="E8LLK2"/>
<dbReference type="InterPro" id="IPR005220">
    <property type="entry name" value="CarO-like"/>
</dbReference>